<reference evidence="3" key="1">
    <citation type="submission" date="2021-04" db="EMBL/GenBank/DDBJ databases">
        <authorList>
            <person name="Chebbi M.A.C M."/>
        </authorList>
    </citation>
    <scope>NUCLEOTIDE SEQUENCE</scope>
</reference>
<dbReference type="AlphaFoldDB" id="A0A8J2HD30"/>
<sequence>MSGEEFGYTRRDPRVLRRACEHPMPLKLGTEPEGVSGRSAGGFSGVGVMPETGSAQANVQQRPAPETSVIRDTSNSPNVVQYHYKSPQSNRKEEMRTEHLTPLSSQDRSLITGLSNLSVDKNVFENSEDLPQVFQVKYLGSEDARGLWGIKHTRKPVDNMVDLAKSLPTGSLPLMKLIVSTEGVTLVPYARKAEGTNIIRKIYPIETISYGVQDLVYTRVFSMIVVRDSGNFRKISPFECHGFVCESKYHARQMTYALATAFQIYSHAIKALKDGKVPSVKKFAIDLRTPEEIETELARDSEA</sequence>
<keyword evidence="4" id="KW-1185">Reference proteome</keyword>
<accession>A0A8J2HD30</accession>
<dbReference type="OrthoDB" id="9994289at2759"/>
<dbReference type="InterPro" id="IPR011993">
    <property type="entry name" value="PH-like_dom_sf"/>
</dbReference>
<organism evidence="3 4">
    <name type="scientific">Cotesia congregata</name>
    <name type="common">Parasitoid wasp</name>
    <name type="synonym">Apanteles congregatus</name>
    <dbReference type="NCBI Taxonomy" id="51543"/>
    <lineage>
        <taxon>Eukaryota</taxon>
        <taxon>Metazoa</taxon>
        <taxon>Ecdysozoa</taxon>
        <taxon>Arthropoda</taxon>
        <taxon>Hexapoda</taxon>
        <taxon>Insecta</taxon>
        <taxon>Pterygota</taxon>
        <taxon>Neoptera</taxon>
        <taxon>Endopterygota</taxon>
        <taxon>Hymenoptera</taxon>
        <taxon>Apocrita</taxon>
        <taxon>Ichneumonoidea</taxon>
        <taxon>Braconidae</taxon>
        <taxon>Microgastrinae</taxon>
        <taxon>Cotesia</taxon>
    </lineage>
</organism>
<protein>
    <recommendedName>
        <fullName evidence="2">PID domain-containing protein</fullName>
    </recommendedName>
</protein>
<evidence type="ECO:0000259" key="2">
    <source>
        <dbReference type="PROSITE" id="PS01179"/>
    </source>
</evidence>
<comment type="caution">
    <text evidence="3">The sequence shown here is derived from an EMBL/GenBank/DDBJ whole genome shotgun (WGS) entry which is preliminary data.</text>
</comment>
<dbReference type="Gene3D" id="2.30.29.30">
    <property type="entry name" value="Pleckstrin-homology domain (PH domain)/Phosphotyrosine-binding domain (PTB)"/>
    <property type="match status" value="1"/>
</dbReference>
<name>A0A8J2HD30_COTCN</name>
<dbReference type="EMBL" id="CAJNRD030001120">
    <property type="protein sequence ID" value="CAG5092033.1"/>
    <property type="molecule type" value="Genomic_DNA"/>
</dbReference>
<dbReference type="InterPro" id="IPR006020">
    <property type="entry name" value="PTB/PI_dom"/>
</dbReference>
<proteinExistence type="predicted"/>
<dbReference type="PROSITE" id="PS01179">
    <property type="entry name" value="PID"/>
    <property type="match status" value="1"/>
</dbReference>
<dbReference type="PANTHER" id="PTHR11232">
    <property type="entry name" value="PHOSPHOTYROSINE INTERACTION DOMAIN-CONTAINING FAMILY MEMBER"/>
    <property type="match status" value="1"/>
</dbReference>
<dbReference type="Proteomes" id="UP000786811">
    <property type="component" value="Unassembled WGS sequence"/>
</dbReference>
<evidence type="ECO:0000256" key="1">
    <source>
        <dbReference type="SAM" id="MobiDB-lite"/>
    </source>
</evidence>
<feature type="compositionally biased region" description="Basic and acidic residues" evidence="1">
    <location>
        <begin position="90"/>
        <end position="99"/>
    </location>
</feature>
<gene>
    <name evidence="3" type="ORF">HICCMSTLAB_LOCUS5873</name>
</gene>
<dbReference type="InterPro" id="IPR051133">
    <property type="entry name" value="Adapter_Engulfment-Domain"/>
</dbReference>
<feature type="region of interest" description="Disordered" evidence="1">
    <location>
        <begin position="79"/>
        <end position="104"/>
    </location>
</feature>
<feature type="domain" description="PID" evidence="2">
    <location>
        <begin position="203"/>
        <end position="264"/>
    </location>
</feature>
<dbReference type="SUPFAM" id="SSF50729">
    <property type="entry name" value="PH domain-like"/>
    <property type="match status" value="1"/>
</dbReference>
<evidence type="ECO:0000313" key="3">
    <source>
        <dbReference type="EMBL" id="CAG5092033.1"/>
    </source>
</evidence>
<dbReference type="CDD" id="cd13160">
    <property type="entry name" value="PTB_LDLRAP_insect-like"/>
    <property type="match status" value="1"/>
</dbReference>
<dbReference type="PANTHER" id="PTHR11232:SF57">
    <property type="entry name" value="RE46159P"/>
    <property type="match status" value="1"/>
</dbReference>
<evidence type="ECO:0000313" key="4">
    <source>
        <dbReference type="Proteomes" id="UP000786811"/>
    </source>
</evidence>